<feature type="region of interest" description="Disordered" evidence="1">
    <location>
        <begin position="1"/>
        <end position="50"/>
    </location>
</feature>
<comment type="caution">
    <text evidence="2">The sequence shown here is derived from an EMBL/GenBank/DDBJ whole genome shotgun (WGS) entry which is preliminary data.</text>
</comment>
<evidence type="ECO:0000256" key="1">
    <source>
        <dbReference type="SAM" id="MobiDB-lite"/>
    </source>
</evidence>
<protein>
    <submittedName>
        <fullName evidence="2">Uncharacterized protein</fullName>
    </submittedName>
</protein>
<dbReference type="AlphaFoldDB" id="A0A645ESL1"/>
<sequence length="95" mass="10645">MGGPLNKLSGSRKEIGLDRSGTDQDEHRITATAPVGRSRPDRSGRHAEQPDLNAVEDLVVSDIEFLHECLRFSDRVYFRPHSFSSAHWLGGDRET</sequence>
<accession>A0A645ESL1</accession>
<organism evidence="2">
    <name type="scientific">bioreactor metagenome</name>
    <dbReference type="NCBI Taxonomy" id="1076179"/>
    <lineage>
        <taxon>unclassified sequences</taxon>
        <taxon>metagenomes</taxon>
        <taxon>ecological metagenomes</taxon>
    </lineage>
</organism>
<dbReference type="EMBL" id="VSSQ01050738">
    <property type="protein sequence ID" value="MPN04817.1"/>
    <property type="molecule type" value="Genomic_DNA"/>
</dbReference>
<name>A0A645ESL1_9ZZZZ</name>
<feature type="compositionally biased region" description="Basic and acidic residues" evidence="1">
    <location>
        <begin position="38"/>
        <end position="49"/>
    </location>
</feature>
<reference evidence="2" key="1">
    <citation type="submission" date="2019-08" db="EMBL/GenBank/DDBJ databases">
        <authorList>
            <person name="Kucharzyk K."/>
            <person name="Murdoch R.W."/>
            <person name="Higgins S."/>
            <person name="Loffler F."/>
        </authorList>
    </citation>
    <scope>NUCLEOTIDE SEQUENCE</scope>
</reference>
<gene>
    <name evidence="2" type="ORF">SDC9_152065</name>
</gene>
<feature type="compositionally biased region" description="Basic and acidic residues" evidence="1">
    <location>
        <begin position="11"/>
        <end position="29"/>
    </location>
</feature>
<proteinExistence type="predicted"/>
<evidence type="ECO:0000313" key="2">
    <source>
        <dbReference type="EMBL" id="MPN04817.1"/>
    </source>
</evidence>